<dbReference type="EMBL" id="OD004284">
    <property type="protein sequence ID" value="CAD7409671.1"/>
    <property type="molecule type" value="Genomic_DNA"/>
</dbReference>
<accession>A0A7R9D7Q9</accession>
<feature type="compositionally biased region" description="Polar residues" evidence="1">
    <location>
        <begin position="242"/>
        <end position="260"/>
    </location>
</feature>
<proteinExistence type="predicted"/>
<evidence type="ECO:0000313" key="2">
    <source>
        <dbReference type="EMBL" id="CAD7409671.1"/>
    </source>
</evidence>
<evidence type="ECO:0000256" key="1">
    <source>
        <dbReference type="SAM" id="MobiDB-lite"/>
    </source>
</evidence>
<organism evidence="2">
    <name type="scientific">Timema poppense</name>
    <name type="common">Walking stick</name>
    <dbReference type="NCBI Taxonomy" id="170557"/>
    <lineage>
        <taxon>Eukaryota</taxon>
        <taxon>Metazoa</taxon>
        <taxon>Ecdysozoa</taxon>
        <taxon>Arthropoda</taxon>
        <taxon>Hexapoda</taxon>
        <taxon>Insecta</taxon>
        <taxon>Pterygota</taxon>
        <taxon>Neoptera</taxon>
        <taxon>Polyneoptera</taxon>
        <taxon>Phasmatodea</taxon>
        <taxon>Timematodea</taxon>
        <taxon>Timematoidea</taxon>
        <taxon>Timematidae</taxon>
        <taxon>Timema</taxon>
    </lineage>
</organism>
<feature type="compositionally biased region" description="Basic and acidic residues" evidence="1">
    <location>
        <begin position="394"/>
        <end position="408"/>
    </location>
</feature>
<sequence>MASLVLTDSSQLTSDSQHLGIYSSPVDSLGLTDSSQLTSDSQHLGAPKKKCIRDPEFDWLKSFKAQIVGDPLNSPRYSTWLPVTHLRERRGVGSNINDNEANALIKYVLSKLRQLPAIALGWNSRVILVCATRGNNKTTQNNVSSGSNYLKIKRFRLDSEKLPYYDSLESNTIVDDSINITSSNTDAYNSDYGNDKLSGMMFRSKRQTDPSPDLPDTYRPQRLTFVSKHKFTQSVEPEFNESHGNISEQGIGSNSPTKQTPVPYKPSVQRAPLGDQSQNKDKPNMQDFSFKQDSISQNEPQQRGFFKKSAKKMRKLGSSLKKTIKRTFSKLVEDSEEIESEEEAEGDLETDHVGDGKAHNPNNEQNLESGDYEKNASENSETLTEDVEASFVPKTDKPDHSSEDKVENETEAEEEEEEESNNSVTLENDT</sequence>
<feature type="compositionally biased region" description="Polar residues" evidence="1">
    <location>
        <begin position="286"/>
        <end position="301"/>
    </location>
</feature>
<protein>
    <submittedName>
        <fullName evidence="2">Uncharacterized protein</fullName>
    </submittedName>
</protein>
<feature type="compositionally biased region" description="Basic residues" evidence="1">
    <location>
        <begin position="305"/>
        <end position="315"/>
    </location>
</feature>
<feature type="compositionally biased region" description="Acidic residues" evidence="1">
    <location>
        <begin position="409"/>
        <end position="420"/>
    </location>
</feature>
<gene>
    <name evidence="2" type="ORF">TPSB3V08_LOCUS6959</name>
</gene>
<feature type="compositionally biased region" description="Basic and acidic residues" evidence="1">
    <location>
        <begin position="349"/>
        <end position="358"/>
    </location>
</feature>
<reference evidence="2" key="1">
    <citation type="submission" date="2020-11" db="EMBL/GenBank/DDBJ databases">
        <authorList>
            <person name="Tran Van P."/>
        </authorList>
    </citation>
    <scope>NUCLEOTIDE SEQUENCE</scope>
</reference>
<dbReference type="AlphaFoldDB" id="A0A7R9D7Q9"/>
<name>A0A7R9D7Q9_TIMPO</name>
<feature type="region of interest" description="Disordered" evidence="1">
    <location>
        <begin position="231"/>
        <end position="430"/>
    </location>
</feature>
<feature type="compositionally biased region" description="Low complexity" evidence="1">
    <location>
        <begin position="421"/>
        <end position="430"/>
    </location>
</feature>
<feature type="compositionally biased region" description="Acidic residues" evidence="1">
    <location>
        <begin position="334"/>
        <end position="348"/>
    </location>
</feature>